<evidence type="ECO:0000256" key="2">
    <source>
        <dbReference type="ARBA" id="ARBA00001964"/>
    </source>
</evidence>
<dbReference type="EMBL" id="CP035485">
    <property type="protein sequence ID" value="QDI90753.1"/>
    <property type="molecule type" value="Genomic_DNA"/>
</dbReference>
<dbReference type="CDD" id="cd07038">
    <property type="entry name" value="TPP_PYR_PDC_IPDC_like"/>
    <property type="match status" value="1"/>
</dbReference>
<dbReference type="SUPFAM" id="SSF52518">
    <property type="entry name" value="Thiamin diphosphate-binding fold (THDP-binding)"/>
    <property type="match status" value="2"/>
</dbReference>
<dbReference type="PANTHER" id="PTHR43452:SF30">
    <property type="entry name" value="PYRUVATE DECARBOXYLASE ISOZYME 1-RELATED"/>
    <property type="match status" value="1"/>
</dbReference>
<dbReference type="CDD" id="cd02005">
    <property type="entry name" value="TPP_PDC_IPDC"/>
    <property type="match status" value="1"/>
</dbReference>
<dbReference type="AlphaFoldDB" id="A0A514LFY5"/>
<evidence type="ECO:0000256" key="11">
    <source>
        <dbReference type="PIRSR" id="PIRSR036565-2"/>
    </source>
</evidence>
<evidence type="ECO:0000256" key="4">
    <source>
        <dbReference type="ARBA" id="ARBA00007812"/>
    </source>
</evidence>
<feature type="domain" description="Thiamine pyrophosphate enzyme TPP-binding" evidence="14">
    <location>
        <begin position="380"/>
        <end position="526"/>
    </location>
</feature>
<feature type="binding site" evidence="11">
    <location>
        <position position="461"/>
    </location>
    <ligand>
        <name>Mg(2+)</name>
        <dbReference type="ChEBI" id="CHEBI:18420"/>
    </ligand>
</feature>
<sequence>MTATVGEFLYQCLQREGMTEIFGVPGDFNFPLLDTLEAYEGLRFIDNRNELNAGYAADGYAHVKGMAALITTFGVGELSASNAIAGAYSENIPLIHIVGSPDSNDQKEKRKIHHSLMDGDFEVFRRIHEHMTGYAVKITAENAGFKIPKAIRIAKEKKKPVYLDFPMDQVLQPVIWRGEEEESAEVTEEASLHAALAQAKELLDQAKHTVLLVDFNTLRYDLEHHVQTLAEKMNVPVAQMLQGKSGFDEEHPQYIGMYAGAFGNQEVRVKVEEADCIIAVGLLWTDFNTAKYTANIAPEKLIAVHPRSVAVAEREYEKIDAVDGLKALQALDYRENGKVETFPSIYDDVVGEPEERLSAATYYPRFQHMLKQDDVMIIDTGTLSYGMSQVRLPSGALFISHGAWQSIGYATPAALGAAIAADNRRVLLFIGEGALQFSVQELSTLIENGCKPIIFILNNQGYTIERYLNIEHPFADYNDIPRWDHMTLAEGFAGTGDLFKTEVRTNGELDEAIRRAEQYDGMSLIELIVTDPMDAPEYLHKLRENEMEA</sequence>
<dbReference type="GO" id="GO:0030976">
    <property type="term" value="F:thiamine pyrophosphate binding"/>
    <property type="evidence" value="ECO:0007669"/>
    <property type="project" value="InterPro"/>
</dbReference>
<reference evidence="17" key="1">
    <citation type="submission" date="2019-01" db="EMBL/GenBank/DDBJ databases">
        <title>Genomic analysis of Salicibibacter sp. NKC3-5.</title>
        <authorList>
            <person name="Oh Y.J."/>
        </authorList>
    </citation>
    <scope>NUCLEOTIDE SEQUENCE [LARGE SCALE GENOMIC DNA]</scope>
    <source>
        <strain evidence="17">NKC3-5</strain>
    </source>
</reference>
<dbReference type="RefSeq" id="WP_142088126.1">
    <property type="nucleotide sequence ID" value="NZ_CP035485.1"/>
</dbReference>
<keyword evidence="8 11" id="KW-0460">Magnesium</keyword>
<accession>A0A514LFY5</accession>
<keyword evidence="6 11" id="KW-0479">Metal-binding</keyword>
<dbReference type="FunFam" id="3.40.50.970:FF:000024">
    <property type="entry name" value="Pyruvate decarboxylase isozyme"/>
    <property type="match status" value="1"/>
</dbReference>
<dbReference type="Pfam" id="PF02776">
    <property type="entry name" value="TPP_enzyme_N"/>
    <property type="match status" value="1"/>
</dbReference>
<organism evidence="16 17">
    <name type="scientific">Salicibibacter halophilus</name>
    <dbReference type="NCBI Taxonomy" id="2502791"/>
    <lineage>
        <taxon>Bacteria</taxon>
        <taxon>Bacillati</taxon>
        <taxon>Bacillota</taxon>
        <taxon>Bacilli</taxon>
        <taxon>Bacillales</taxon>
        <taxon>Bacillaceae</taxon>
        <taxon>Salicibibacter</taxon>
    </lineage>
</organism>
<dbReference type="InterPro" id="IPR029035">
    <property type="entry name" value="DHS-like_NAD/FAD-binding_dom"/>
</dbReference>
<evidence type="ECO:0000313" key="16">
    <source>
        <dbReference type="EMBL" id="QDI90753.1"/>
    </source>
</evidence>
<evidence type="ECO:0000256" key="7">
    <source>
        <dbReference type="ARBA" id="ARBA00022793"/>
    </source>
</evidence>
<dbReference type="PANTHER" id="PTHR43452">
    <property type="entry name" value="PYRUVATE DECARBOXYLASE"/>
    <property type="match status" value="1"/>
</dbReference>
<dbReference type="GO" id="GO:0000287">
    <property type="term" value="F:magnesium ion binding"/>
    <property type="evidence" value="ECO:0007669"/>
    <property type="project" value="InterPro"/>
</dbReference>
<dbReference type="KEGG" id="sale:EPH95_05810"/>
<dbReference type="GO" id="GO:0000949">
    <property type="term" value="P:aromatic amino acid family catabolic process to alcohol via Ehrlich pathway"/>
    <property type="evidence" value="ECO:0007669"/>
    <property type="project" value="TreeGrafter"/>
</dbReference>
<evidence type="ECO:0000259" key="14">
    <source>
        <dbReference type="Pfam" id="PF02775"/>
    </source>
</evidence>
<dbReference type="Pfam" id="PF02775">
    <property type="entry name" value="TPP_enzyme_C"/>
    <property type="match status" value="1"/>
</dbReference>
<comment type="cofactor">
    <cofactor evidence="1">
        <name>a metal cation</name>
        <dbReference type="ChEBI" id="CHEBI:25213"/>
    </cofactor>
</comment>
<dbReference type="Gene3D" id="3.40.50.1220">
    <property type="entry name" value="TPP-binding domain"/>
    <property type="match status" value="1"/>
</dbReference>
<protein>
    <recommendedName>
        <fullName evidence="5">Alpha-keto-acid decarboxylase</fullName>
    </recommendedName>
</protein>
<dbReference type="GO" id="GO:0005829">
    <property type="term" value="C:cytosol"/>
    <property type="evidence" value="ECO:0007669"/>
    <property type="project" value="TreeGrafter"/>
</dbReference>
<dbReference type="InterPro" id="IPR011766">
    <property type="entry name" value="TPP_enzyme_TPP-bd"/>
</dbReference>
<name>A0A514LFY5_9BACI</name>
<evidence type="ECO:0000313" key="17">
    <source>
        <dbReference type="Proteomes" id="UP000319756"/>
    </source>
</evidence>
<proteinExistence type="inferred from homology"/>
<gene>
    <name evidence="16" type="ORF">EPH95_05810</name>
</gene>
<feature type="domain" description="Thiamine pyrophosphate enzyme central" evidence="13">
    <location>
        <begin position="197"/>
        <end position="317"/>
    </location>
</feature>
<dbReference type="Gene3D" id="3.40.50.970">
    <property type="match status" value="2"/>
</dbReference>
<evidence type="ECO:0000256" key="9">
    <source>
        <dbReference type="ARBA" id="ARBA00023052"/>
    </source>
</evidence>
<evidence type="ECO:0000256" key="8">
    <source>
        <dbReference type="ARBA" id="ARBA00022842"/>
    </source>
</evidence>
<dbReference type="InterPro" id="IPR047214">
    <property type="entry name" value="TPP_PDC_IPDC"/>
</dbReference>
<evidence type="ECO:0000256" key="3">
    <source>
        <dbReference type="ARBA" id="ARBA00002938"/>
    </source>
</evidence>
<dbReference type="OrthoDB" id="4494979at2"/>
<evidence type="ECO:0000259" key="15">
    <source>
        <dbReference type="Pfam" id="PF02776"/>
    </source>
</evidence>
<evidence type="ECO:0000256" key="5">
    <source>
        <dbReference type="ARBA" id="ARBA00020054"/>
    </source>
</evidence>
<dbReference type="InterPro" id="IPR029061">
    <property type="entry name" value="THDP-binding"/>
</dbReference>
<dbReference type="Proteomes" id="UP000319756">
    <property type="component" value="Chromosome"/>
</dbReference>
<evidence type="ECO:0000256" key="1">
    <source>
        <dbReference type="ARBA" id="ARBA00001920"/>
    </source>
</evidence>
<dbReference type="InterPro" id="IPR012110">
    <property type="entry name" value="PDC/IPDC-like"/>
</dbReference>
<dbReference type="InterPro" id="IPR012000">
    <property type="entry name" value="Thiamin_PyroP_enz_cen_dom"/>
</dbReference>
<dbReference type="InterPro" id="IPR012001">
    <property type="entry name" value="Thiamin_PyroP_enz_TPP-bd_dom"/>
</dbReference>
<feature type="domain" description="Thiamine pyrophosphate enzyme N-terminal TPP-binding" evidence="15">
    <location>
        <begin position="4"/>
        <end position="113"/>
    </location>
</feature>
<evidence type="ECO:0000256" key="10">
    <source>
        <dbReference type="ARBA" id="ARBA00023239"/>
    </source>
</evidence>
<dbReference type="Pfam" id="PF00205">
    <property type="entry name" value="TPP_enzyme_M"/>
    <property type="match status" value="1"/>
</dbReference>
<keyword evidence="9 12" id="KW-0786">Thiamine pyrophosphate</keyword>
<keyword evidence="10" id="KW-0456">Lyase</keyword>
<dbReference type="SUPFAM" id="SSF52467">
    <property type="entry name" value="DHS-like NAD/FAD-binding domain"/>
    <property type="match status" value="1"/>
</dbReference>
<dbReference type="GO" id="GO:0004737">
    <property type="term" value="F:pyruvate decarboxylase activity"/>
    <property type="evidence" value="ECO:0007669"/>
    <property type="project" value="TreeGrafter"/>
</dbReference>
<comment type="similarity">
    <text evidence="4 12">Belongs to the TPP enzyme family.</text>
</comment>
<keyword evidence="7" id="KW-0210">Decarboxylase</keyword>
<comment type="cofactor">
    <cofactor evidence="2">
        <name>thiamine diphosphate</name>
        <dbReference type="ChEBI" id="CHEBI:58937"/>
    </cofactor>
</comment>
<evidence type="ECO:0000259" key="13">
    <source>
        <dbReference type="Pfam" id="PF00205"/>
    </source>
</evidence>
<evidence type="ECO:0000256" key="12">
    <source>
        <dbReference type="RuleBase" id="RU362132"/>
    </source>
</evidence>
<dbReference type="InterPro" id="IPR047213">
    <property type="entry name" value="TPP_PYR_PDC_IPDC-like"/>
</dbReference>
<dbReference type="PIRSF" id="PIRSF036565">
    <property type="entry name" value="Pyruvt_ip_decrb"/>
    <property type="match status" value="1"/>
</dbReference>
<evidence type="ECO:0000256" key="6">
    <source>
        <dbReference type="ARBA" id="ARBA00022723"/>
    </source>
</evidence>
<keyword evidence="17" id="KW-1185">Reference proteome</keyword>
<feature type="binding site" evidence="11">
    <location>
        <position position="459"/>
    </location>
    <ligand>
        <name>Mg(2+)</name>
        <dbReference type="ChEBI" id="CHEBI:18420"/>
    </ligand>
</feature>
<comment type="cofactor">
    <cofactor evidence="11">
        <name>Mg(2+)</name>
        <dbReference type="ChEBI" id="CHEBI:18420"/>
    </cofactor>
    <text evidence="11">Binds 1 Mg(2+) per subunit.</text>
</comment>
<comment type="function">
    <text evidence="3">Decarboxylates branched-chain and aromatic alpha-keto acids to aldehydes.</text>
</comment>